<dbReference type="Gene3D" id="3.30.565.10">
    <property type="entry name" value="Histidine kinase-like ATPase, C-terminal domain"/>
    <property type="match status" value="1"/>
</dbReference>
<dbReference type="PANTHER" id="PTHR43065:SF50">
    <property type="entry name" value="HISTIDINE KINASE"/>
    <property type="match status" value="1"/>
</dbReference>
<dbReference type="Proteomes" id="UP000053372">
    <property type="component" value="Unassembled WGS sequence"/>
</dbReference>
<evidence type="ECO:0000256" key="5">
    <source>
        <dbReference type="ARBA" id="ARBA00023012"/>
    </source>
</evidence>
<feature type="coiled-coil region" evidence="7">
    <location>
        <begin position="144"/>
        <end position="178"/>
    </location>
</feature>
<evidence type="ECO:0000313" key="11">
    <source>
        <dbReference type="Proteomes" id="UP000053372"/>
    </source>
</evidence>
<dbReference type="Gene3D" id="1.10.287.130">
    <property type="match status" value="1"/>
</dbReference>
<dbReference type="AlphaFoldDB" id="A0A0V7ZG83"/>
<evidence type="ECO:0000259" key="8">
    <source>
        <dbReference type="PROSITE" id="PS50109"/>
    </source>
</evidence>
<dbReference type="InterPro" id="IPR036097">
    <property type="entry name" value="HisK_dim/P_sf"/>
</dbReference>
<feature type="domain" description="Histidine kinase" evidence="8">
    <location>
        <begin position="187"/>
        <end position="445"/>
    </location>
</feature>
<comment type="caution">
    <text evidence="10">The sequence shown here is derived from an EMBL/GenBank/DDBJ whole genome shotgun (WGS) entry which is preliminary data.</text>
</comment>
<keyword evidence="11" id="KW-1185">Reference proteome</keyword>
<organism evidence="10 11">
    <name type="scientific">Mastigocoleus testarum BC008</name>
    <dbReference type="NCBI Taxonomy" id="371196"/>
    <lineage>
        <taxon>Bacteria</taxon>
        <taxon>Bacillati</taxon>
        <taxon>Cyanobacteriota</taxon>
        <taxon>Cyanophyceae</taxon>
        <taxon>Nostocales</taxon>
        <taxon>Hapalosiphonaceae</taxon>
        <taxon>Mastigocoleus</taxon>
    </lineage>
</organism>
<dbReference type="Pfam" id="PF02518">
    <property type="entry name" value="HATPase_c"/>
    <property type="match status" value="1"/>
</dbReference>
<protein>
    <recommendedName>
        <fullName evidence="2">histidine kinase</fullName>
        <ecNumber evidence="2">2.7.13.3</ecNumber>
    </recommendedName>
</protein>
<evidence type="ECO:0000256" key="3">
    <source>
        <dbReference type="ARBA" id="ARBA00022553"/>
    </source>
</evidence>
<keyword evidence="4" id="KW-0418">Kinase</keyword>
<dbReference type="InterPro" id="IPR011006">
    <property type="entry name" value="CheY-like_superfamily"/>
</dbReference>
<dbReference type="SMART" id="SM00387">
    <property type="entry name" value="HATPase_c"/>
    <property type="match status" value="1"/>
</dbReference>
<dbReference type="InterPro" id="IPR003661">
    <property type="entry name" value="HisK_dim/P_dom"/>
</dbReference>
<keyword evidence="3 6" id="KW-0597">Phosphoprotein</keyword>
<dbReference type="Pfam" id="PF00072">
    <property type="entry name" value="Response_reg"/>
    <property type="match status" value="1"/>
</dbReference>
<dbReference type="SUPFAM" id="SSF52172">
    <property type="entry name" value="CheY-like"/>
    <property type="match status" value="1"/>
</dbReference>
<dbReference type="GO" id="GO:0000155">
    <property type="term" value="F:phosphorelay sensor kinase activity"/>
    <property type="evidence" value="ECO:0007669"/>
    <property type="project" value="InterPro"/>
</dbReference>
<evidence type="ECO:0000259" key="9">
    <source>
        <dbReference type="PROSITE" id="PS50110"/>
    </source>
</evidence>
<evidence type="ECO:0000256" key="1">
    <source>
        <dbReference type="ARBA" id="ARBA00000085"/>
    </source>
</evidence>
<dbReference type="OrthoDB" id="569699at2"/>
<reference evidence="10 11" key="1">
    <citation type="journal article" date="2015" name="Genome Announc.">
        <title>Draft Genome of the Euendolithic (true boring) Cyanobacterium Mastigocoleus testarum strain BC008.</title>
        <authorList>
            <person name="Guida B.S."/>
            <person name="Garcia-Pichel F."/>
        </authorList>
    </citation>
    <scope>NUCLEOTIDE SEQUENCE [LARGE SCALE GENOMIC DNA]</scope>
    <source>
        <strain evidence="10 11">BC008</strain>
    </source>
</reference>
<dbReference type="Pfam" id="PF00512">
    <property type="entry name" value="HisKA"/>
    <property type="match status" value="1"/>
</dbReference>
<comment type="catalytic activity">
    <reaction evidence="1">
        <text>ATP + protein L-histidine = ADP + protein N-phospho-L-histidine.</text>
        <dbReference type="EC" id="2.7.13.3"/>
    </reaction>
</comment>
<dbReference type="InterPro" id="IPR003594">
    <property type="entry name" value="HATPase_dom"/>
</dbReference>
<dbReference type="PROSITE" id="PS50110">
    <property type="entry name" value="RESPONSE_REGULATORY"/>
    <property type="match status" value="1"/>
</dbReference>
<dbReference type="EC" id="2.7.13.3" evidence="2"/>
<dbReference type="PRINTS" id="PR00344">
    <property type="entry name" value="BCTRLSENSOR"/>
</dbReference>
<dbReference type="InterPro" id="IPR036890">
    <property type="entry name" value="HATPase_C_sf"/>
</dbReference>
<keyword evidence="4" id="KW-0808">Transferase</keyword>
<dbReference type="InterPro" id="IPR005467">
    <property type="entry name" value="His_kinase_dom"/>
</dbReference>
<gene>
    <name evidence="10" type="ORF">BC008_38795</name>
</gene>
<evidence type="ECO:0000256" key="7">
    <source>
        <dbReference type="SAM" id="Coils"/>
    </source>
</evidence>
<dbReference type="Gene3D" id="3.40.50.2300">
    <property type="match status" value="1"/>
</dbReference>
<dbReference type="CDD" id="cd00082">
    <property type="entry name" value="HisKA"/>
    <property type="match status" value="1"/>
</dbReference>
<dbReference type="SMART" id="SM00448">
    <property type="entry name" value="REC"/>
    <property type="match status" value="1"/>
</dbReference>
<dbReference type="PANTHER" id="PTHR43065">
    <property type="entry name" value="SENSOR HISTIDINE KINASE"/>
    <property type="match status" value="1"/>
</dbReference>
<dbReference type="InterPro" id="IPR004358">
    <property type="entry name" value="Sig_transdc_His_kin-like_C"/>
</dbReference>
<dbReference type="InterPro" id="IPR001789">
    <property type="entry name" value="Sig_transdc_resp-reg_receiver"/>
</dbReference>
<sequence length="445" mass="50233">MQVRETGTILIVDDQPTNLSMLSRSLQRNGMTVMLAINGQDAIQKVLNQKPELILLDIQMPGIDGFETCNLLKQNTTTQDIPIIFMTASIDSKDKIKGLSVGAVDYITKPFEEEEVLARVRVHLKLSNLTKTLEHKNFLLEELTKDLEERVAQRTNQLSQALEDLQNTQMQLIQTEKMSALGQLVAGVAHEINNPLSFIAGNIEHTEDYIQNLIEHLRLYQHEYPQTVSLIESHAQKIELNYLLEDLPQIIDSMKTGAERIYNISTSLRSFSRSDTTNKVYFDIHEGIDSTLLILRHRLKANERRPNIEIKKDYGELPLVNCFPSQLNQVFMNIIANAIDAFDEINNGRSYSEIQTNPNLINITTRFIQEHQVVTISIEDNGPGIPDEIKKNVFKHLFTTKTVGKGTGLGLSISLQIVEEKHEGKLKCISLPGKGAKFVIGLPLK</sequence>
<evidence type="ECO:0000256" key="2">
    <source>
        <dbReference type="ARBA" id="ARBA00012438"/>
    </source>
</evidence>
<dbReference type="EMBL" id="LMTZ01000140">
    <property type="protein sequence ID" value="KST63238.1"/>
    <property type="molecule type" value="Genomic_DNA"/>
</dbReference>
<feature type="modified residue" description="4-aspartylphosphate" evidence="6">
    <location>
        <position position="57"/>
    </location>
</feature>
<evidence type="ECO:0000256" key="4">
    <source>
        <dbReference type="ARBA" id="ARBA00022777"/>
    </source>
</evidence>
<dbReference type="SUPFAM" id="SSF55874">
    <property type="entry name" value="ATPase domain of HSP90 chaperone/DNA topoisomerase II/histidine kinase"/>
    <property type="match status" value="1"/>
</dbReference>
<keyword evidence="7" id="KW-0175">Coiled coil</keyword>
<name>A0A0V7ZG83_9CYAN</name>
<dbReference type="CDD" id="cd19920">
    <property type="entry name" value="REC_PA4781-like"/>
    <property type="match status" value="1"/>
</dbReference>
<keyword evidence="5" id="KW-0902">Two-component regulatory system</keyword>
<evidence type="ECO:0000313" key="10">
    <source>
        <dbReference type="EMBL" id="KST63238.1"/>
    </source>
</evidence>
<dbReference type="PROSITE" id="PS50109">
    <property type="entry name" value="HIS_KIN"/>
    <property type="match status" value="1"/>
</dbReference>
<evidence type="ECO:0000256" key="6">
    <source>
        <dbReference type="PROSITE-ProRule" id="PRU00169"/>
    </source>
</evidence>
<dbReference type="RefSeq" id="WP_027842655.1">
    <property type="nucleotide sequence ID" value="NZ_LMTZ01000140.1"/>
</dbReference>
<feature type="domain" description="Response regulatory" evidence="9">
    <location>
        <begin position="8"/>
        <end position="124"/>
    </location>
</feature>
<accession>A0A0V7ZG83</accession>
<proteinExistence type="predicted"/>
<dbReference type="SUPFAM" id="SSF47384">
    <property type="entry name" value="Homodimeric domain of signal transducing histidine kinase"/>
    <property type="match status" value="1"/>
</dbReference>